<dbReference type="EMBL" id="CP054139">
    <property type="protein sequence ID" value="QKJ29893.1"/>
    <property type="molecule type" value="Genomic_DNA"/>
</dbReference>
<dbReference type="AlphaFoldDB" id="A0A7D4TMB1"/>
<evidence type="ECO:0000313" key="1">
    <source>
        <dbReference type="EMBL" id="QKJ29893.1"/>
    </source>
</evidence>
<name>A0A7D4TMB1_9SPHI</name>
<dbReference type="KEGG" id="mmab:HQ865_09040"/>
<dbReference type="SUPFAM" id="SSF51445">
    <property type="entry name" value="(Trans)glycosidases"/>
    <property type="match status" value="1"/>
</dbReference>
<dbReference type="InterPro" id="IPR017853">
    <property type="entry name" value="GH"/>
</dbReference>
<dbReference type="Gene3D" id="3.20.20.80">
    <property type="entry name" value="Glycosidases"/>
    <property type="match status" value="1"/>
</dbReference>
<evidence type="ECO:0000313" key="2">
    <source>
        <dbReference type="Proteomes" id="UP000505355"/>
    </source>
</evidence>
<dbReference type="RefSeq" id="WP_173414583.1">
    <property type="nucleotide sequence ID" value="NZ_CP054139.1"/>
</dbReference>
<accession>A0A7D4TMB1</accession>
<organism evidence="1 2">
    <name type="scientific">Mucilaginibacter mali</name>
    <dbReference type="NCBI Taxonomy" id="2740462"/>
    <lineage>
        <taxon>Bacteria</taxon>
        <taxon>Pseudomonadati</taxon>
        <taxon>Bacteroidota</taxon>
        <taxon>Sphingobacteriia</taxon>
        <taxon>Sphingobacteriales</taxon>
        <taxon>Sphingobacteriaceae</taxon>
        <taxon>Mucilaginibacter</taxon>
    </lineage>
</organism>
<evidence type="ECO:0008006" key="3">
    <source>
        <dbReference type="Google" id="ProtNLM"/>
    </source>
</evidence>
<dbReference type="Proteomes" id="UP000505355">
    <property type="component" value="Chromosome"/>
</dbReference>
<keyword evidence="2" id="KW-1185">Reference proteome</keyword>
<reference evidence="1 2" key="1">
    <citation type="submission" date="2020-05" db="EMBL/GenBank/DDBJ databases">
        <title>Mucilaginibacter mali sp. nov.</title>
        <authorList>
            <person name="Kim H.S."/>
            <person name="Lee K.C."/>
            <person name="Suh M.K."/>
            <person name="Kim J.-S."/>
            <person name="Han K.-I."/>
            <person name="Eom M.K."/>
            <person name="Shin Y.K."/>
            <person name="Lee J.-S."/>
        </authorList>
    </citation>
    <scope>NUCLEOTIDE SEQUENCE [LARGE SCALE GENOMIC DNA]</scope>
    <source>
        <strain evidence="1 2">G2-14</strain>
    </source>
</reference>
<sequence length="550" mass="60865">MKLFFTQKLPMYQALVLLVLLMSRCVVKPLQPTQSVKDSMPIEMMSKTGTATPANNTPLKNMFGINSYEWDFLQNPNQPNVKYTIYEDNMSLIKSFSAVRHYMNWNKLENTEGNYTYNPTNDGSWDYDLIYTRCKAEGITVLADLKNCPRWMVAGYPSAQQDDENVPAPYGADLSKPASYVQQARVGFQFAARYGSNAAVNPGLVTVDSRPRWTNDHINEVKIGMNLIKYIECNNEPDRWWKGPLTTQTPEQYAANLSAFYDGDKGKLGPNAGIKTADPNMIVVMGGIATCDPTYVTRIIEWCKINRGYKANGAVNLCFDVINYHYYSNDGDVRTHKQATTGIAPELSAAGSIADGFVKVGKQYNLPVWVTEAGYDINAGSYQRAIAIGSKSALITQADWILRTCLLYMRHNVQSLYFYQLFDVTADNPTQYATSGLAEGIKRRPAADYILQTTKLMGSYTYSQTINADPLVDVYVSGKKTMYVLTIPDQKGRTGTYTLDLGRGVSSATIYTPTAGADAMTKTTSAAAAGKLKVTVTETPVFVEAGGQVQ</sequence>
<proteinExistence type="predicted"/>
<protein>
    <recommendedName>
        <fullName evidence="3">Glycoside hydrolase family 42 N-terminal domain-containing protein</fullName>
    </recommendedName>
</protein>
<gene>
    <name evidence="1" type="ORF">HQ865_09040</name>
</gene>